<gene>
    <name evidence="6" type="ORF">OIDMADRAFT_152548</name>
</gene>
<evidence type="ECO:0000256" key="2">
    <source>
        <dbReference type="ARBA" id="ARBA00010617"/>
    </source>
</evidence>
<evidence type="ECO:0000256" key="3">
    <source>
        <dbReference type="ARBA" id="ARBA00022723"/>
    </source>
</evidence>
<dbReference type="InterPro" id="IPR001128">
    <property type="entry name" value="Cyt_P450"/>
</dbReference>
<keyword evidence="5" id="KW-0349">Heme</keyword>
<dbReference type="Pfam" id="PF00067">
    <property type="entry name" value="p450"/>
    <property type="match status" value="1"/>
</dbReference>
<dbReference type="GO" id="GO:0020037">
    <property type="term" value="F:heme binding"/>
    <property type="evidence" value="ECO:0007669"/>
    <property type="project" value="InterPro"/>
</dbReference>
<sequence>MALLGVVVRRRYFSPISDIPGPFWASFSLLWQLHKIFTKHTERDTINAHKKWGKFVRISHNEVSISDPDAVREVLQSQMDKADWYKIFSLPDSRYVNTMSETDHKEMVRRTRNVAVGYSLSNILKGEPHIDGCISLFREQLTRLAKLAPAGGIHLDKWVNYLAFDIVGESTFSKSFGFLDSGCDIGNSISNQFKLRLYIAIIGHYNYMHDYLLANPLIAYFNLQPSMHIFDTCLAAVETRSKNTEARNDMIEQWQAQRRAHPDRMAENEVLAAAVANMGAGADTVSSVLQALFYHLLRDQESLKLLREEIDNANLSDIPSYAEVRELPILAACLKEAFRIHTPVGFGIPRVSNGATVCGRYFPPGVILSVSPWVIHRQESIFGPDPESYNARRWLATGKEDEARTAAMERLLIPFGSGYGTCPGKNLAHIEMLKTVSLVVRDFTWKQIREGEDWEFETYFTSVPHDWPVILERRVRT</sequence>
<dbReference type="Proteomes" id="UP000054321">
    <property type="component" value="Unassembled WGS sequence"/>
</dbReference>
<evidence type="ECO:0000256" key="1">
    <source>
        <dbReference type="ARBA" id="ARBA00001971"/>
    </source>
</evidence>
<protein>
    <recommendedName>
        <fullName evidence="8">Cytochrome P450</fullName>
    </recommendedName>
</protein>
<dbReference type="SUPFAM" id="SSF48264">
    <property type="entry name" value="Cytochrome P450"/>
    <property type="match status" value="1"/>
</dbReference>
<dbReference type="HOGENOM" id="CLU_001570_14_0_1"/>
<dbReference type="PRINTS" id="PR00465">
    <property type="entry name" value="EP450IV"/>
</dbReference>
<reference evidence="6 7" key="1">
    <citation type="submission" date="2014-04" db="EMBL/GenBank/DDBJ databases">
        <authorList>
            <consortium name="DOE Joint Genome Institute"/>
            <person name="Kuo A."/>
            <person name="Martino E."/>
            <person name="Perotto S."/>
            <person name="Kohler A."/>
            <person name="Nagy L.G."/>
            <person name="Floudas D."/>
            <person name="Copeland A."/>
            <person name="Barry K.W."/>
            <person name="Cichocki N."/>
            <person name="Veneault-Fourrey C."/>
            <person name="LaButti K."/>
            <person name="Lindquist E.A."/>
            <person name="Lipzen A."/>
            <person name="Lundell T."/>
            <person name="Morin E."/>
            <person name="Murat C."/>
            <person name="Sun H."/>
            <person name="Tunlid A."/>
            <person name="Henrissat B."/>
            <person name="Grigoriev I.V."/>
            <person name="Hibbett D.S."/>
            <person name="Martin F."/>
            <person name="Nordberg H.P."/>
            <person name="Cantor M.N."/>
            <person name="Hua S.X."/>
        </authorList>
    </citation>
    <scope>NUCLEOTIDE SEQUENCE [LARGE SCALE GENOMIC DNA]</scope>
    <source>
        <strain evidence="6 7">Zn</strain>
    </source>
</reference>
<dbReference type="GO" id="GO:0005506">
    <property type="term" value="F:iron ion binding"/>
    <property type="evidence" value="ECO:0007669"/>
    <property type="project" value="InterPro"/>
</dbReference>
<evidence type="ECO:0000313" key="7">
    <source>
        <dbReference type="Proteomes" id="UP000054321"/>
    </source>
</evidence>
<name>A0A0C3HZM9_OIDMZ</name>
<comment type="similarity">
    <text evidence="2">Belongs to the cytochrome P450 family.</text>
</comment>
<keyword evidence="7" id="KW-1185">Reference proteome</keyword>
<accession>A0A0C3HZM9</accession>
<proteinExistence type="inferred from homology"/>
<dbReference type="Gene3D" id="1.10.630.10">
    <property type="entry name" value="Cytochrome P450"/>
    <property type="match status" value="1"/>
</dbReference>
<evidence type="ECO:0000256" key="4">
    <source>
        <dbReference type="ARBA" id="ARBA00023004"/>
    </source>
</evidence>
<keyword evidence="4 5" id="KW-0408">Iron</keyword>
<dbReference type="CDD" id="cd11060">
    <property type="entry name" value="CYP57A1-like"/>
    <property type="match status" value="1"/>
</dbReference>
<keyword evidence="3 5" id="KW-0479">Metal-binding</keyword>
<reference evidence="7" key="2">
    <citation type="submission" date="2015-01" db="EMBL/GenBank/DDBJ databases">
        <title>Evolutionary Origins and Diversification of the Mycorrhizal Mutualists.</title>
        <authorList>
            <consortium name="DOE Joint Genome Institute"/>
            <consortium name="Mycorrhizal Genomics Consortium"/>
            <person name="Kohler A."/>
            <person name="Kuo A."/>
            <person name="Nagy L.G."/>
            <person name="Floudas D."/>
            <person name="Copeland A."/>
            <person name="Barry K.W."/>
            <person name="Cichocki N."/>
            <person name="Veneault-Fourrey C."/>
            <person name="LaButti K."/>
            <person name="Lindquist E.A."/>
            <person name="Lipzen A."/>
            <person name="Lundell T."/>
            <person name="Morin E."/>
            <person name="Murat C."/>
            <person name="Riley R."/>
            <person name="Ohm R."/>
            <person name="Sun H."/>
            <person name="Tunlid A."/>
            <person name="Henrissat B."/>
            <person name="Grigoriev I.V."/>
            <person name="Hibbett D.S."/>
            <person name="Martin F."/>
        </authorList>
    </citation>
    <scope>NUCLEOTIDE SEQUENCE [LARGE SCALE GENOMIC DNA]</scope>
    <source>
        <strain evidence="7">Zn</strain>
    </source>
</reference>
<dbReference type="InterPro" id="IPR036396">
    <property type="entry name" value="Cyt_P450_sf"/>
</dbReference>
<dbReference type="InterPro" id="IPR002403">
    <property type="entry name" value="Cyt_P450_E_grp-IV"/>
</dbReference>
<dbReference type="EMBL" id="KN832870">
    <property type="protein sequence ID" value="KIN08310.1"/>
    <property type="molecule type" value="Genomic_DNA"/>
</dbReference>
<dbReference type="AlphaFoldDB" id="A0A0C3HZM9"/>
<dbReference type="GO" id="GO:0004497">
    <property type="term" value="F:monooxygenase activity"/>
    <property type="evidence" value="ECO:0007669"/>
    <property type="project" value="InterPro"/>
</dbReference>
<dbReference type="PRINTS" id="PR00385">
    <property type="entry name" value="P450"/>
</dbReference>
<dbReference type="OrthoDB" id="3934656at2759"/>
<dbReference type="InterPro" id="IPR050121">
    <property type="entry name" value="Cytochrome_P450_monoxygenase"/>
</dbReference>
<evidence type="ECO:0000256" key="5">
    <source>
        <dbReference type="PIRSR" id="PIRSR602403-1"/>
    </source>
</evidence>
<dbReference type="PANTHER" id="PTHR24305">
    <property type="entry name" value="CYTOCHROME P450"/>
    <property type="match status" value="1"/>
</dbReference>
<dbReference type="GO" id="GO:0016705">
    <property type="term" value="F:oxidoreductase activity, acting on paired donors, with incorporation or reduction of molecular oxygen"/>
    <property type="evidence" value="ECO:0007669"/>
    <property type="project" value="InterPro"/>
</dbReference>
<dbReference type="InParanoid" id="A0A0C3HZM9"/>
<feature type="binding site" description="axial binding residue" evidence="5">
    <location>
        <position position="422"/>
    </location>
    <ligand>
        <name>heme</name>
        <dbReference type="ChEBI" id="CHEBI:30413"/>
    </ligand>
    <ligandPart>
        <name>Fe</name>
        <dbReference type="ChEBI" id="CHEBI:18248"/>
    </ligandPart>
</feature>
<dbReference type="PANTHER" id="PTHR24305:SF232">
    <property type="entry name" value="P450, PUTATIVE (EUROFUNG)-RELATED"/>
    <property type="match status" value="1"/>
</dbReference>
<evidence type="ECO:0008006" key="8">
    <source>
        <dbReference type="Google" id="ProtNLM"/>
    </source>
</evidence>
<dbReference type="STRING" id="913774.A0A0C3HZM9"/>
<comment type="cofactor">
    <cofactor evidence="1 5">
        <name>heme</name>
        <dbReference type="ChEBI" id="CHEBI:30413"/>
    </cofactor>
</comment>
<organism evidence="6 7">
    <name type="scientific">Oidiodendron maius (strain Zn)</name>
    <dbReference type="NCBI Taxonomy" id="913774"/>
    <lineage>
        <taxon>Eukaryota</taxon>
        <taxon>Fungi</taxon>
        <taxon>Dikarya</taxon>
        <taxon>Ascomycota</taxon>
        <taxon>Pezizomycotina</taxon>
        <taxon>Leotiomycetes</taxon>
        <taxon>Leotiomycetes incertae sedis</taxon>
        <taxon>Myxotrichaceae</taxon>
        <taxon>Oidiodendron</taxon>
    </lineage>
</organism>
<evidence type="ECO:0000313" key="6">
    <source>
        <dbReference type="EMBL" id="KIN08310.1"/>
    </source>
</evidence>